<gene>
    <name evidence="1" type="ORF">CLV62_13632</name>
</gene>
<sequence>MKYIDPDGKDWREALNKFRQSVSASVSIGIQAGVELTLNKTGVSANVNIISKDLGGISEGENAFNLADPTTTQSVSLEVGKWALI</sequence>
<dbReference type="EMBL" id="QICL01000036">
    <property type="protein sequence ID" value="PXV59411.1"/>
    <property type="molecule type" value="Genomic_DNA"/>
</dbReference>
<protein>
    <submittedName>
        <fullName evidence="1">Uncharacterized protein</fullName>
    </submittedName>
</protein>
<evidence type="ECO:0000313" key="2">
    <source>
        <dbReference type="Proteomes" id="UP000247973"/>
    </source>
</evidence>
<keyword evidence="2" id="KW-1185">Reference proteome</keyword>
<organism evidence="1 2">
    <name type="scientific">Dysgonomonas alginatilytica</name>
    <dbReference type="NCBI Taxonomy" id="1605892"/>
    <lineage>
        <taxon>Bacteria</taxon>
        <taxon>Pseudomonadati</taxon>
        <taxon>Bacteroidota</taxon>
        <taxon>Bacteroidia</taxon>
        <taxon>Bacteroidales</taxon>
        <taxon>Dysgonomonadaceae</taxon>
        <taxon>Dysgonomonas</taxon>
    </lineage>
</organism>
<comment type="caution">
    <text evidence="1">The sequence shown here is derived from an EMBL/GenBank/DDBJ whole genome shotgun (WGS) entry which is preliminary data.</text>
</comment>
<name>A0A2V3PL27_9BACT</name>
<proteinExistence type="predicted"/>
<evidence type="ECO:0000313" key="1">
    <source>
        <dbReference type="EMBL" id="PXV59411.1"/>
    </source>
</evidence>
<reference evidence="1 2" key="1">
    <citation type="submission" date="2018-03" db="EMBL/GenBank/DDBJ databases">
        <title>Genomic Encyclopedia of Archaeal and Bacterial Type Strains, Phase II (KMG-II): from individual species to whole genera.</title>
        <authorList>
            <person name="Goeker M."/>
        </authorList>
    </citation>
    <scope>NUCLEOTIDE SEQUENCE [LARGE SCALE GENOMIC DNA]</scope>
    <source>
        <strain evidence="1 2">DSM 100214</strain>
    </source>
</reference>
<accession>A0A2V3PL27</accession>
<dbReference type="Proteomes" id="UP000247973">
    <property type="component" value="Unassembled WGS sequence"/>
</dbReference>
<dbReference type="AlphaFoldDB" id="A0A2V3PL27"/>